<dbReference type="InterPro" id="IPR027417">
    <property type="entry name" value="P-loop_NTPase"/>
</dbReference>
<comment type="subcellular location">
    <subcellularLocation>
        <location evidence="1">Cell inner membrane</location>
        <topology evidence="1">Multi-pass membrane protein</topology>
    </subcellularLocation>
</comment>
<keyword evidence="7" id="KW-0547">Nucleotide-binding</keyword>
<evidence type="ECO:0000256" key="11">
    <source>
        <dbReference type="ARBA" id="ARBA00023136"/>
    </source>
</evidence>
<dbReference type="Proteomes" id="UP000832034">
    <property type="component" value="Chromosome"/>
</dbReference>
<keyword evidence="10 14" id="KW-1133">Transmembrane helix</keyword>
<comment type="catalytic activity">
    <reaction evidence="13">
        <text>L-tyrosyl-[protein] + ATP = O-phospho-L-tyrosyl-[protein] + ADP + H(+)</text>
        <dbReference type="Rhea" id="RHEA:10596"/>
        <dbReference type="Rhea" id="RHEA-COMP:10136"/>
        <dbReference type="Rhea" id="RHEA-COMP:20101"/>
        <dbReference type="ChEBI" id="CHEBI:15378"/>
        <dbReference type="ChEBI" id="CHEBI:30616"/>
        <dbReference type="ChEBI" id="CHEBI:46858"/>
        <dbReference type="ChEBI" id="CHEBI:61978"/>
        <dbReference type="ChEBI" id="CHEBI:456216"/>
    </reaction>
</comment>
<proteinExistence type="inferred from homology"/>
<keyword evidence="9" id="KW-0067">ATP-binding</keyword>
<dbReference type="EC" id="2.7.10.2" evidence="18"/>
<dbReference type="Gene3D" id="3.40.50.300">
    <property type="entry name" value="P-loop containing nucleotide triphosphate hydrolases"/>
    <property type="match status" value="1"/>
</dbReference>
<dbReference type="InterPro" id="IPR050445">
    <property type="entry name" value="Bact_polysacc_biosynth/exp"/>
</dbReference>
<evidence type="ECO:0000256" key="13">
    <source>
        <dbReference type="ARBA" id="ARBA00053015"/>
    </source>
</evidence>
<name>A0ABY4EBK8_VITST</name>
<dbReference type="GO" id="GO:0004715">
    <property type="term" value="F:non-membrane spanning protein tyrosine kinase activity"/>
    <property type="evidence" value="ECO:0007669"/>
    <property type="project" value="UniProtKB-EC"/>
</dbReference>
<evidence type="ECO:0000256" key="6">
    <source>
        <dbReference type="ARBA" id="ARBA00022692"/>
    </source>
</evidence>
<organism evidence="18 19">
    <name type="scientific">Vitreoscilla stercoraria</name>
    <dbReference type="NCBI Taxonomy" id="61"/>
    <lineage>
        <taxon>Bacteria</taxon>
        <taxon>Pseudomonadati</taxon>
        <taxon>Pseudomonadota</taxon>
        <taxon>Betaproteobacteria</taxon>
        <taxon>Neisseriales</taxon>
        <taxon>Neisseriaceae</taxon>
        <taxon>Vitreoscilla</taxon>
    </lineage>
</organism>
<keyword evidence="12" id="KW-0829">Tyrosine-protein kinase</keyword>
<evidence type="ECO:0000256" key="3">
    <source>
        <dbReference type="ARBA" id="ARBA00022475"/>
    </source>
</evidence>
<evidence type="ECO:0000256" key="9">
    <source>
        <dbReference type="ARBA" id="ARBA00022840"/>
    </source>
</evidence>
<evidence type="ECO:0000256" key="2">
    <source>
        <dbReference type="ARBA" id="ARBA00008883"/>
    </source>
</evidence>
<dbReference type="Pfam" id="PF13807">
    <property type="entry name" value="GNVR"/>
    <property type="match status" value="1"/>
</dbReference>
<evidence type="ECO:0000256" key="1">
    <source>
        <dbReference type="ARBA" id="ARBA00004429"/>
    </source>
</evidence>
<gene>
    <name evidence="18" type="ORF">LVJ81_01380</name>
</gene>
<keyword evidence="19" id="KW-1185">Reference proteome</keyword>
<evidence type="ECO:0000259" key="17">
    <source>
        <dbReference type="Pfam" id="PF13807"/>
    </source>
</evidence>
<evidence type="ECO:0000256" key="10">
    <source>
        <dbReference type="ARBA" id="ARBA00022989"/>
    </source>
</evidence>
<feature type="transmembrane region" description="Helical" evidence="14">
    <location>
        <begin position="435"/>
        <end position="454"/>
    </location>
</feature>
<dbReference type="InterPro" id="IPR025669">
    <property type="entry name" value="AAA_dom"/>
</dbReference>
<reference evidence="18" key="2">
    <citation type="journal article" date="2022" name="Res Sq">
        <title>Evolution of multicellular longitudinally dividing oral cavity symbionts (Neisseriaceae).</title>
        <authorList>
            <person name="Nyongesa S."/>
            <person name="Weber P."/>
            <person name="Bernet E."/>
            <person name="Pullido F."/>
            <person name="Nieckarz M."/>
            <person name="Delaby M."/>
            <person name="Nieves C."/>
            <person name="Viehboeck T."/>
            <person name="Krause N."/>
            <person name="Rivera-Millot A."/>
            <person name="Nakamura A."/>
            <person name="Vischer N."/>
            <person name="VanNieuwenhze M."/>
            <person name="Brun Y."/>
            <person name="Cava F."/>
            <person name="Bulgheresi S."/>
            <person name="Veyrier F."/>
        </authorList>
    </citation>
    <scope>NUCLEOTIDE SEQUENCE</scope>
    <source>
        <strain evidence="18">SAG 1488-6</strain>
    </source>
</reference>
<comment type="similarity">
    <text evidence="2">Belongs to the etk/wzc family.</text>
</comment>
<evidence type="ECO:0000256" key="5">
    <source>
        <dbReference type="ARBA" id="ARBA00022679"/>
    </source>
</evidence>
<keyword evidence="3" id="KW-1003">Cell membrane</keyword>
<dbReference type="NCBIfam" id="TIGR01007">
    <property type="entry name" value="eps_fam"/>
    <property type="match status" value="1"/>
</dbReference>
<feature type="domain" description="AAA" evidence="16">
    <location>
        <begin position="539"/>
        <end position="665"/>
    </location>
</feature>
<dbReference type="CDD" id="cd05387">
    <property type="entry name" value="BY-kinase"/>
    <property type="match status" value="1"/>
</dbReference>
<dbReference type="InterPro" id="IPR032807">
    <property type="entry name" value="GNVR"/>
</dbReference>
<dbReference type="PANTHER" id="PTHR32309:SF32">
    <property type="entry name" value="TYROSINE-PROTEIN KINASE ETK-RELATED"/>
    <property type="match status" value="1"/>
</dbReference>
<evidence type="ECO:0000259" key="16">
    <source>
        <dbReference type="Pfam" id="PF13614"/>
    </source>
</evidence>
<protein>
    <submittedName>
        <fullName evidence="18">Polysaccharide biosynthesis tyrosine autokinase</fullName>
        <ecNumber evidence="18">2.7.10.2</ecNumber>
    </submittedName>
</protein>
<evidence type="ECO:0000256" key="7">
    <source>
        <dbReference type="ARBA" id="ARBA00022741"/>
    </source>
</evidence>
<dbReference type="Pfam" id="PF13614">
    <property type="entry name" value="AAA_31"/>
    <property type="match status" value="1"/>
</dbReference>
<reference evidence="18" key="1">
    <citation type="submission" date="2021-12" db="EMBL/GenBank/DDBJ databases">
        <authorList>
            <person name="Veyrier F.J."/>
        </authorList>
    </citation>
    <scope>NUCLEOTIDE SEQUENCE</scope>
    <source>
        <strain evidence="18">SAG 1488-6</strain>
    </source>
</reference>
<accession>A0ABY4EBK8</accession>
<feature type="domain" description="Tyrosine-protein kinase G-rich" evidence="17">
    <location>
        <begin position="377"/>
        <end position="454"/>
    </location>
</feature>
<dbReference type="SUPFAM" id="SSF52540">
    <property type="entry name" value="P-loop containing nucleoside triphosphate hydrolases"/>
    <property type="match status" value="1"/>
</dbReference>
<evidence type="ECO:0000313" key="19">
    <source>
        <dbReference type="Proteomes" id="UP000832034"/>
    </source>
</evidence>
<keyword evidence="5 18" id="KW-0808">Transferase</keyword>
<keyword evidence="6 14" id="KW-0812">Transmembrane</keyword>
<sequence>MANAENTRNNNSRNDEIDLHQLWDVINFNKYKIIAAGGAGLLLAVVYLMLASPVYKASALIQVSSNQNNSILGGGGAASLLGGGGGNKSDIEINLARSRMVLGKTVDDLGIDLQIQYDELPLIGQLSRDNIAANKALGVKVFNISDQLRNREFILENIDGKSYRLYIPEDIDGKTADSNPIEGKVGSSLKASGIELFVSQIDAKEGQKFLLTKQSRLAAIEAMRNNLTVNDVGRDTGILAFSYVGTDKALIKNILNQVVSNYVVQDQEFGISSAGKSLDFINKQLPVTKESLQIAEDEYNAFREKNATIDLTVEAASILQNLTKIEADLTMLATKEAELAELFTKDHPNYQALLEQRKILMSNKDSLTQRVSTMPQLQQDIIRLRREVEIQQAVYMQLLNKRQEFSILQASSSGKVRVVDEGVTLEEPIKPKKSLILFLLTIGFAGLASVYFVLKSLFNRTITEAQSLNKLGVDVLASIPLSTVQKNKDTLFKSKNNSKATRTDYLLAKEMPTDATVEAIRALRTSVYFMVMEAKNNILMVSGATSGLGKSFVSVNLAVVMAQSSKKVLIVDADMRNGYLHAMLKQPLDFGFSDVLSGKCTVNDAIRKTEIDGLDIITRGELPNNPAELLMSSDLTHVLKEAMSQYDYIILDVPPIMAVTDAAIMGQQVGSTVIVARYGVTTEQDIENTISRFNSSNVVVKGAVLNGVEKSANNQYAYEAYNNYQHRS</sequence>
<dbReference type="PANTHER" id="PTHR32309">
    <property type="entry name" value="TYROSINE-PROTEIN KINASE"/>
    <property type="match status" value="1"/>
</dbReference>
<evidence type="ECO:0000256" key="14">
    <source>
        <dbReference type="SAM" id="Phobius"/>
    </source>
</evidence>
<keyword evidence="11 14" id="KW-0472">Membrane</keyword>
<dbReference type="InterPro" id="IPR005702">
    <property type="entry name" value="Wzc-like_C"/>
</dbReference>
<keyword evidence="8" id="KW-0418">Kinase</keyword>
<feature type="transmembrane region" description="Helical" evidence="14">
    <location>
        <begin position="31"/>
        <end position="50"/>
    </location>
</feature>
<evidence type="ECO:0000313" key="18">
    <source>
        <dbReference type="EMBL" id="UOO92728.1"/>
    </source>
</evidence>
<evidence type="ECO:0000256" key="12">
    <source>
        <dbReference type="ARBA" id="ARBA00023137"/>
    </source>
</evidence>
<dbReference type="EMBL" id="CP091512">
    <property type="protein sequence ID" value="UOO92728.1"/>
    <property type="molecule type" value="Genomic_DNA"/>
</dbReference>
<dbReference type="Pfam" id="PF02706">
    <property type="entry name" value="Wzz"/>
    <property type="match status" value="1"/>
</dbReference>
<evidence type="ECO:0000259" key="15">
    <source>
        <dbReference type="Pfam" id="PF02706"/>
    </source>
</evidence>
<evidence type="ECO:0000256" key="4">
    <source>
        <dbReference type="ARBA" id="ARBA00022519"/>
    </source>
</evidence>
<dbReference type="InterPro" id="IPR003856">
    <property type="entry name" value="LPS_length_determ_N"/>
</dbReference>
<dbReference type="Pfam" id="PF23607">
    <property type="entry name" value="WZC_N"/>
    <property type="match status" value="1"/>
</dbReference>
<evidence type="ECO:0000256" key="8">
    <source>
        <dbReference type="ARBA" id="ARBA00022777"/>
    </source>
</evidence>
<keyword evidence="4" id="KW-0997">Cell inner membrane</keyword>
<dbReference type="RefSeq" id="WP_019957054.1">
    <property type="nucleotide sequence ID" value="NZ_CP091512.1"/>
</dbReference>
<feature type="domain" description="Polysaccharide chain length determinant N-terminal" evidence="15">
    <location>
        <begin position="15"/>
        <end position="109"/>
    </location>
</feature>